<accession>A0ABT7P390</accession>
<dbReference type="EMBL" id="JASZZX010000016">
    <property type="protein sequence ID" value="MDM3927757.1"/>
    <property type="molecule type" value="Genomic_DNA"/>
</dbReference>
<name>A0ABT7P390_MYCIT</name>
<organism evidence="1 2">
    <name type="scientific">Mycobacterium intracellulare subsp. chimaera</name>
    <dbReference type="NCBI Taxonomy" id="222805"/>
    <lineage>
        <taxon>Bacteria</taxon>
        <taxon>Bacillati</taxon>
        <taxon>Actinomycetota</taxon>
        <taxon>Actinomycetes</taxon>
        <taxon>Mycobacteriales</taxon>
        <taxon>Mycobacteriaceae</taxon>
        <taxon>Mycobacterium</taxon>
        <taxon>Mycobacterium avium complex (MAC)</taxon>
    </lineage>
</organism>
<proteinExistence type="predicted"/>
<evidence type="ECO:0000313" key="2">
    <source>
        <dbReference type="Proteomes" id="UP001529272"/>
    </source>
</evidence>
<reference evidence="1 2" key="2">
    <citation type="submission" date="2023-06" db="EMBL/GenBank/DDBJ databases">
        <title>Itaconate inhibition of nontuberculous mycobacteria.</title>
        <authorList>
            <person name="Breen P."/>
            <person name="Zimbric M."/>
            <person name="Caverly L."/>
        </authorList>
    </citation>
    <scope>NUCLEOTIDE SEQUENCE [LARGE SCALE GENOMIC DNA]</scope>
    <source>
        <strain evidence="1 2">FLAC1071</strain>
    </source>
</reference>
<reference evidence="2" key="1">
    <citation type="submission" date="2023-06" db="EMBL/GenBank/DDBJ databases">
        <title>Itaconate inhibition of nontuberculous mycobacteria.</title>
        <authorList>
            <person name="Spilker T."/>
        </authorList>
    </citation>
    <scope>NUCLEOTIDE SEQUENCE [LARGE SCALE GENOMIC DNA]</scope>
    <source>
        <strain evidence="2">FLAC1071</strain>
    </source>
</reference>
<dbReference type="Proteomes" id="UP001529272">
    <property type="component" value="Unassembled WGS sequence"/>
</dbReference>
<evidence type="ECO:0000313" key="1">
    <source>
        <dbReference type="EMBL" id="MDM3927757.1"/>
    </source>
</evidence>
<keyword evidence="2" id="KW-1185">Reference proteome</keyword>
<protein>
    <submittedName>
        <fullName evidence="1">Uncharacterized protein</fullName>
    </submittedName>
</protein>
<sequence length="45" mass="4990">MARDMLVHNRTDTTAGWRTLGDVTVRIARQTGECAMRTTRKAIGA</sequence>
<comment type="caution">
    <text evidence="1">The sequence shown here is derived from an EMBL/GenBank/DDBJ whole genome shotgun (WGS) entry which is preliminary data.</text>
</comment>
<gene>
    <name evidence="1" type="ORF">QRB35_17240</name>
</gene>
<dbReference type="RefSeq" id="WP_289114875.1">
    <property type="nucleotide sequence ID" value="NZ_JASZZX010000016.1"/>
</dbReference>